<reference evidence="1 2" key="1">
    <citation type="submission" date="2022-11" db="EMBL/GenBank/DDBJ databases">
        <title>Genome Sequencing of Nocardia sp. ON39_IFM12276 and assembly.</title>
        <authorList>
            <person name="Shimojima M."/>
            <person name="Toyokawa M."/>
            <person name="Uesaka K."/>
        </authorList>
    </citation>
    <scope>NUCLEOTIDE SEQUENCE [LARGE SCALE GENOMIC DNA]</scope>
    <source>
        <strain evidence="1 2">IFM 12276</strain>
    </source>
</reference>
<evidence type="ECO:0000313" key="2">
    <source>
        <dbReference type="Proteomes" id="UP001317870"/>
    </source>
</evidence>
<name>A0ABN6TU78_9NOCA</name>
<proteinExistence type="predicted"/>
<dbReference type="RefSeq" id="WP_281876945.1">
    <property type="nucleotide sequence ID" value="NZ_AP026978.1"/>
</dbReference>
<evidence type="ECO:0000313" key="1">
    <source>
        <dbReference type="EMBL" id="BDT97011.1"/>
    </source>
</evidence>
<accession>A0ABN6TU78</accession>
<dbReference type="Proteomes" id="UP001317870">
    <property type="component" value="Chromosome"/>
</dbReference>
<sequence>MYDRYQRAELLAVRREARQAGRALAAADKAAETAAEVPLPSFGYWYTTGFWGVQRGIVLALLGRQTDAVREGEQGWRPCLPSIAPPGGWRRCCAKSTRRWTRAAVRERRQRMC</sequence>
<dbReference type="EMBL" id="AP026978">
    <property type="protein sequence ID" value="BDT97011.1"/>
    <property type="molecule type" value="Genomic_DNA"/>
</dbReference>
<protein>
    <submittedName>
        <fullName evidence="1">Uncharacterized protein</fullName>
    </submittedName>
</protein>
<gene>
    <name evidence="1" type="ORF">IFM12276_00400</name>
</gene>
<organism evidence="1 2">
    <name type="scientific">Nocardia sputorum</name>
    <dbReference type="NCBI Taxonomy" id="2984338"/>
    <lineage>
        <taxon>Bacteria</taxon>
        <taxon>Bacillati</taxon>
        <taxon>Actinomycetota</taxon>
        <taxon>Actinomycetes</taxon>
        <taxon>Mycobacteriales</taxon>
        <taxon>Nocardiaceae</taxon>
        <taxon>Nocardia</taxon>
    </lineage>
</organism>
<keyword evidence="2" id="KW-1185">Reference proteome</keyword>